<name>A0A6C0ICA8_9ZZZZ</name>
<organism evidence="6">
    <name type="scientific">viral metagenome</name>
    <dbReference type="NCBI Taxonomy" id="1070528"/>
    <lineage>
        <taxon>unclassified sequences</taxon>
        <taxon>metagenomes</taxon>
        <taxon>organismal metagenomes</taxon>
    </lineage>
</organism>
<keyword evidence="2" id="KW-0158">Chromosome</keyword>
<dbReference type="GO" id="GO:0003677">
    <property type="term" value="F:DNA binding"/>
    <property type="evidence" value="ECO:0007669"/>
    <property type="project" value="UniProtKB-KW"/>
</dbReference>
<dbReference type="SMART" id="SM00417">
    <property type="entry name" value="H4"/>
    <property type="match status" value="1"/>
</dbReference>
<keyword evidence="4" id="KW-0544">Nucleosome core</keyword>
<dbReference type="PANTHER" id="PTHR10484">
    <property type="entry name" value="HISTONE H4"/>
    <property type="match status" value="1"/>
</dbReference>
<dbReference type="InterPro" id="IPR000164">
    <property type="entry name" value="Histone_H3/CENP-A"/>
</dbReference>
<dbReference type="GO" id="GO:0030527">
    <property type="term" value="F:structural constituent of chromatin"/>
    <property type="evidence" value="ECO:0007669"/>
    <property type="project" value="InterPro"/>
</dbReference>
<dbReference type="SUPFAM" id="SSF47113">
    <property type="entry name" value="Histone-fold"/>
    <property type="match status" value="2"/>
</dbReference>
<protein>
    <recommendedName>
        <fullName evidence="5">Core Histone H2A/H2B/H3 domain-containing protein</fullName>
    </recommendedName>
</protein>
<evidence type="ECO:0000256" key="1">
    <source>
        <dbReference type="ARBA" id="ARBA00004286"/>
    </source>
</evidence>
<dbReference type="SMART" id="SM00428">
    <property type="entry name" value="H3"/>
    <property type="match status" value="1"/>
</dbReference>
<evidence type="ECO:0000256" key="4">
    <source>
        <dbReference type="ARBA" id="ARBA00023269"/>
    </source>
</evidence>
<accession>A0A6C0ICA8</accession>
<evidence type="ECO:0000256" key="3">
    <source>
        <dbReference type="ARBA" id="ARBA00023125"/>
    </source>
</evidence>
<evidence type="ECO:0000259" key="5">
    <source>
        <dbReference type="Pfam" id="PF00125"/>
    </source>
</evidence>
<dbReference type="AlphaFoldDB" id="A0A6C0ICA8"/>
<dbReference type="EMBL" id="MN740156">
    <property type="protein sequence ID" value="QHT90664.1"/>
    <property type="molecule type" value="Genomic_DNA"/>
</dbReference>
<dbReference type="InterPro" id="IPR007125">
    <property type="entry name" value="H2A/H2B/H3"/>
</dbReference>
<dbReference type="Gene3D" id="1.10.20.10">
    <property type="entry name" value="Histone, subunit A"/>
    <property type="match status" value="2"/>
</dbReference>
<dbReference type="InterPro" id="IPR001951">
    <property type="entry name" value="Histone_H4"/>
</dbReference>
<dbReference type="InterPro" id="IPR009072">
    <property type="entry name" value="Histone-fold"/>
</dbReference>
<evidence type="ECO:0000313" key="6">
    <source>
        <dbReference type="EMBL" id="QHT90664.1"/>
    </source>
</evidence>
<reference evidence="6" key="1">
    <citation type="journal article" date="2020" name="Nature">
        <title>Giant virus diversity and host interactions through global metagenomics.</title>
        <authorList>
            <person name="Schulz F."/>
            <person name="Roux S."/>
            <person name="Paez-Espino D."/>
            <person name="Jungbluth S."/>
            <person name="Walsh D.A."/>
            <person name="Denef V.J."/>
            <person name="McMahon K.D."/>
            <person name="Konstantinidis K.T."/>
            <person name="Eloe-Fadrosh E.A."/>
            <person name="Kyrpides N.C."/>
            <person name="Woyke T."/>
        </authorList>
    </citation>
    <scope>NUCLEOTIDE SEQUENCE</scope>
    <source>
        <strain evidence="6">GVMAG-M-3300023184-71</strain>
    </source>
</reference>
<keyword evidence="3" id="KW-0238">DNA-binding</keyword>
<dbReference type="CDD" id="cd22912">
    <property type="entry name" value="HFD_H4"/>
    <property type="match status" value="1"/>
</dbReference>
<dbReference type="GO" id="GO:0046982">
    <property type="term" value="F:protein heterodimerization activity"/>
    <property type="evidence" value="ECO:0007669"/>
    <property type="project" value="InterPro"/>
</dbReference>
<dbReference type="PRINTS" id="PR00623">
    <property type="entry name" value="HISTONEH4"/>
</dbReference>
<comment type="subcellular location">
    <subcellularLocation>
        <location evidence="1">Chromosome</location>
    </subcellularLocation>
</comment>
<dbReference type="GO" id="GO:0000786">
    <property type="term" value="C:nucleosome"/>
    <property type="evidence" value="ECO:0007669"/>
    <property type="project" value="UniProtKB-KW"/>
</dbReference>
<proteinExistence type="predicted"/>
<feature type="domain" description="Core Histone H2A/H2B/H3" evidence="5">
    <location>
        <begin position="87"/>
        <end position="165"/>
    </location>
</feature>
<evidence type="ECO:0000256" key="2">
    <source>
        <dbReference type="ARBA" id="ARBA00022454"/>
    </source>
</evidence>
<sequence length="171" mass="19866">MSYQELGDITKPAILRLAHRVGVVRVSGLMFEETRGILGSFLQEFLRRVVIHTEHDRKHTISVNHVYASMWPNKVLLTTKDLKDCQSKSKDIQTCLSIPKAPFERLVRAIVQVYKKDLRIQGEAALLIQYYTEMYLLKLWSLAHRMAMHGHRMTVEPRDLQSARYALKMAM</sequence>
<dbReference type="Pfam" id="PF00125">
    <property type="entry name" value="Histone"/>
    <property type="match status" value="1"/>
</dbReference>